<accession>A0ABV0TAE2</accession>
<organism evidence="1 2">
    <name type="scientific">Ilyodon furcidens</name>
    <name type="common">goldbreast splitfin</name>
    <dbReference type="NCBI Taxonomy" id="33524"/>
    <lineage>
        <taxon>Eukaryota</taxon>
        <taxon>Metazoa</taxon>
        <taxon>Chordata</taxon>
        <taxon>Craniata</taxon>
        <taxon>Vertebrata</taxon>
        <taxon>Euteleostomi</taxon>
        <taxon>Actinopterygii</taxon>
        <taxon>Neopterygii</taxon>
        <taxon>Teleostei</taxon>
        <taxon>Neoteleostei</taxon>
        <taxon>Acanthomorphata</taxon>
        <taxon>Ovalentaria</taxon>
        <taxon>Atherinomorphae</taxon>
        <taxon>Cyprinodontiformes</taxon>
        <taxon>Goodeidae</taxon>
        <taxon>Ilyodon</taxon>
    </lineage>
</organism>
<evidence type="ECO:0000313" key="1">
    <source>
        <dbReference type="EMBL" id="MEQ2229845.1"/>
    </source>
</evidence>
<proteinExistence type="predicted"/>
<sequence length="141" mass="15956">MTPPCASAPTNRRQVCIPPQPITFAFKDLHPWISLLSCRTSTLLHPIATIWLPSSFQLPYYWASTPSPDQGISVHCSSLLRKHRHLCFNWFAPNQQLRRQLDNPTSQARTLNPSTPGGSSNSNLFEFPVLVPYYFADNKTC</sequence>
<evidence type="ECO:0000313" key="2">
    <source>
        <dbReference type="Proteomes" id="UP001482620"/>
    </source>
</evidence>
<comment type="caution">
    <text evidence="1">The sequence shown here is derived from an EMBL/GenBank/DDBJ whole genome shotgun (WGS) entry which is preliminary data.</text>
</comment>
<keyword evidence="2" id="KW-1185">Reference proteome</keyword>
<gene>
    <name evidence="1" type="ORF">ILYODFUR_023058</name>
</gene>
<dbReference type="Proteomes" id="UP001482620">
    <property type="component" value="Unassembled WGS sequence"/>
</dbReference>
<protein>
    <submittedName>
        <fullName evidence="1">Uncharacterized protein</fullName>
    </submittedName>
</protein>
<name>A0ABV0TAE2_9TELE</name>
<reference evidence="1 2" key="1">
    <citation type="submission" date="2021-06" db="EMBL/GenBank/DDBJ databases">
        <authorList>
            <person name="Palmer J.M."/>
        </authorList>
    </citation>
    <scope>NUCLEOTIDE SEQUENCE [LARGE SCALE GENOMIC DNA]</scope>
    <source>
        <strain evidence="2">if_2019</strain>
        <tissue evidence="1">Muscle</tissue>
    </source>
</reference>
<dbReference type="EMBL" id="JAHRIQ010025767">
    <property type="protein sequence ID" value="MEQ2229845.1"/>
    <property type="molecule type" value="Genomic_DNA"/>
</dbReference>